<dbReference type="Pfam" id="PF03009">
    <property type="entry name" value="GDPD"/>
    <property type="match status" value="1"/>
</dbReference>
<dbReference type="GO" id="GO:0008081">
    <property type="term" value="F:phosphoric diester hydrolase activity"/>
    <property type="evidence" value="ECO:0007669"/>
    <property type="project" value="InterPro"/>
</dbReference>
<keyword evidence="3" id="KW-1185">Reference proteome</keyword>
<dbReference type="RefSeq" id="WP_160617615.1">
    <property type="nucleotide sequence ID" value="NZ_WTYR01000001.1"/>
</dbReference>
<organism evidence="2 3">
    <name type="scientific">Alteriqipengyuania halimionae</name>
    <dbReference type="NCBI Taxonomy" id="1926630"/>
    <lineage>
        <taxon>Bacteria</taxon>
        <taxon>Pseudomonadati</taxon>
        <taxon>Pseudomonadota</taxon>
        <taxon>Alphaproteobacteria</taxon>
        <taxon>Sphingomonadales</taxon>
        <taxon>Erythrobacteraceae</taxon>
        <taxon>Alteriqipengyuania</taxon>
    </lineage>
</organism>
<dbReference type="InterPro" id="IPR017946">
    <property type="entry name" value="PLC-like_Pdiesterase_TIM-brl"/>
</dbReference>
<dbReference type="PANTHER" id="PTHR46211">
    <property type="entry name" value="GLYCEROPHOSPHORYL DIESTER PHOSPHODIESTERASE"/>
    <property type="match status" value="1"/>
</dbReference>
<gene>
    <name evidence="2" type="ORF">GRI68_12720</name>
</gene>
<dbReference type="PANTHER" id="PTHR46211:SF1">
    <property type="entry name" value="GLYCEROPHOSPHODIESTER PHOSPHODIESTERASE, CYTOPLASMIC"/>
    <property type="match status" value="1"/>
</dbReference>
<sequence>MAARSYPIDLGWLNGTVFAHRGLHNSGVPENSMAAFEAAIEAGYGIECDIQRARDGTAMVFHDWELERLTGETGPVAKRDAQSLGAIELRGGAGQTIPRLADVLKLVAGRVPLLIEVKSKRDHRVSAVCLAIRRTLEGYRGPHGVMSFDPRIACWFAVHSPETPRGLVVTEQDDTALPGRIRRRLAIRHAKPDFLAWDIRDLPSRLAAAQRRKGIPLTTWTVREPEQRATAERYADAPIAEGNGFG</sequence>
<dbReference type="AlphaFoldDB" id="A0A6I4U823"/>
<dbReference type="InterPro" id="IPR030395">
    <property type="entry name" value="GP_PDE_dom"/>
</dbReference>
<dbReference type="EMBL" id="WTYR01000001">
    <property type="protein sequence ID" value="MXP11043.1"/>
    <property type="molecule type" value="Genomic_DNA"/>
</dbReference>
<dbReference type="GO" id="GO:0006629">
    <property type="term" value="P:lipid metabolic process"/>
    <property type="evidence" value="ECO:0007669"/>
    <property type="project" value="InterPro"/>
</dbReference>
<name>A0A6I4U823_9SPHN</name>
<proteinExistence type="predicted"/>
<dbReference type="SUPFAM" id="SSF51695">
    <property type="entry name" value="PLC-like phosphodiesterases"/>
    <property type="match status" value="1"/>
</dbReference>
<dbReference type="Proteomes" id="UP000429229">
    <property type="component" value="Unassembled WGS sequence"/>
</dbReference>
<evidence type="ECO:0000313" key="2">
    <source>
        <dbReference type="EMBL" id="MXP11043.1"/>
    </source>
</evidence>
<evidence type="ECO:0000313" key="3">
    <source>
        <dbReference type="Proteomes" id="UP000429229"/>
    </source>
</evidence>
<reference evidence="2 3" key="1">
    <citation type="submission" date="2019-12" db="EMBL/GenBank/DDBJ databases">
        <title>Genomic-based taxomic classification of the family Erythrobacteraceae.</title>
        <authorList>
            <person name="Xu L."/>
        </authorList>
    </citation>
    <scope>NUCLEOTIDE SEQUENCE [LARGE SCALE GENOMIC DNA]</scope>
    <source>
        <strain evidence="2 3">LMG 29519</strain>
    </source>
</reference>
<accession>A0A6I4U823</accession>
<comment type="caution">
    <text evidence="2">The sequence shown here is derived from an EMBL/GenBank/DDBJ whole genome shotgun (WGS) entry which is preliminary data.</text>
</comment>
<dbReference type="Gene3D" id="3.20.20.190">
    <property type="entry name" value="Phosphatidylinositol (PI) phosphodiesterase"/>
    <property type="match status" value="1"/>
</dbReference>
<evidence type="ECO:0000259" key="1">
    <source>
        <dbReference type="PROSITE" id="PS51704"/>
    </source>
</evidence>
<feature type="domain" description="GP-PDE" evidence="1">
    <location>
        <begin position="15"/>
        <end position="246"/>
    </location>
</feature>
<protein>
    <submittedName>
        <fullName evidence="2">Glycerophosphodiester phosphodiesterase</fullName>
    </submittedName>
</protein>
<dbReference type="OrthoDB" id="384721at2"/>
<dbReference type="PROSITE" id="PS51704">
    <property type="entry name" value="GP_PDE"/>
    <property type="match status" value="1"/>
</dbReference>